<proteinExistence type="inferred from homology"/>
<organism evidence="7 8">
    <name type="scientific">Ectocarpus siliculosus</name>
    <name type="common">Brown alga</name>
    <name type="synonym">Conferva siliculosa</name>
    <dbReference type="NCBI Taxonomy" id="2880"/>
    <lineage>
        <taxon>Eukaryota</taxon>
        <taxon>Sar</taxon>
        <taxon>Stramenopiles</taxon>
        <taxon>Ochrophyta</taxon>
        <taxon>PX clade</taxon>
        <taxon>Phaeophyceae</taxon>
        <taxon>Ectocarpales</taxon>
        <taxon>Ectocarpaceae</taxon>
        <taxon>Ectocarpus</taxon>
    </lineage>
</organism>
<evidence type="ECO:0000256" key="1">
    <source>
        <dbReference type="ARBA" id="ARBA00004170"/>
    </source>
</evidence>
<feature type="signal peptide" evidence="6">
    <location>
        <begin position="1"/>
        <end position="17"/>
    </location>
</feature>
<evidence type="ECO:0000313" key="7">
    <source>
        <dbReference type="EMBL" id="CBJ28280.1"/>
    </source>
</evidence>
<feature type="chain" id="PRO_5003095949" description="Photosystem II 12 kDa extrinsic protein" evidence="6">
    <location>
        <begin position="18"/>
        <end position="158"/>
    </location>
</feature>
<sequence>MKFTTVAVLACVGSASAFVPHALPAARMSARTTTMSAESPASRGDFLKSAAGAAALLGLAAPALAEVDNPVVPFLGGGDKIDVNNANVRAYIKLQGMYPSAAGKIVSNGPYSSVSEIYSIKGLSNEEKAAIKKHESRFITMDPQAMYTIDRINNGLYR</sequence>
<dbReference type="STRING" id="2880.D7G9E0"/>
<dbReference type="InterPro" id="IPR010527">
    <property type="entry name" value="PSII_PsbU"/>
</dbReference>
<dbReference type="GO" id="GO:0019898">
    <property type="term" value="C:extrinsic component of membrane"/>
    <property type="evidence" value="ECO:0007669"/>
    <property type="project" value="InterPro"/>
</dbReference>
<dbReference type="EMBL" id="FN649222">
    <property type="protein sequence ID" value="CBJ28280.1"/>
    <property type="molecule type" value="Genomic_DNA"/>
</dbReference>
<keyword evidence="8" id="KW-1185">Reference proteome</keyword>
<evidence type="ECO:0000256" key="4">
    <source>
        <dbReference type="ARBA" id="ARBA00023136"/>
    </source>
</evidence>
<dbReference type="InParanoid" id="D7G9E0"/>
<dbReference type="Gene3D" id="1.10.150.320">
    <property type="entry name" value="Photosystem II 12 kDa extrinsic protein"/>
    <property type="match status" value="1"/>
</dbReference>
<comment type="similarity">
    <text evidence="2">Belongs to the PsbU family.</text>
</comment>
<reference evidence="7 8" key="1">
    <citation type="journal article" date="2010" name="Nature">
        <title>The Ectocarpus genome and the independent evolution of multicellularity in brown algae.</title>
        <authorList>
            <person name="Cock J.M."/>
            <person name="Sterck L."/>
            <person name="Rouze P."/>
            <person name="Scornet D."/>
            <person name="Allen A.E."/>
            <person name="Amoutzias G."/>
            <person name="Anthouard V."/>
            <person name="Artiguenave F."/>
            <person name="Aury J.M."/>
            <person name="Badger J.H."/>
            <person name="Beszteri B."/>
            <person name="Billiau K."/>
            <person name="Bonnet E."/>
            <person name="Bothwell J.H."/>
            <person name="Bowler C."/>
            <person name="Boyen C."/>
            <person name="Brownlee C."/>
            <person name="Carrano C.J."/>
            <person name="Charrier B."/>
            <person name="Cho G.Y."/>
            <person name="Coelho S.M."/>
            <person name="Collen J."/>
            <person name="Corre E."/>
            <person name="Da Silva C."/>
            <person name="Delage L."/>
            <person name="Delaroque N."/>
            <person name="Dittami S.M."/>
            <person name="Doulbeau S."/>
            <person name="Elias M."/>
            <person name="Farnham G."/>
            <person name="Gachon C.M."/>
            <person name="Gschloessl B."/>
            <person name="Heesch S."/>
            <person name="Jabbari K."/>
            <person name="Jubin C."/>
            <person name="Kawai H."/>
            <person name="Kimura K."/>
            <person name="Kloareg B."/>
            <person name="Kupper F.C."/>
            <person name="Lang D."/>
            <person name="Le Bail A."/>
            <person name="Leblanc C."/>
            <person name="Lerouge P."/>
            <person name="Lohr M."/>
            <person name="Lopez P.J."/>
            <person name="Martens C."/>
            <person name="Maumus F."/>
            <person name="Michel G."/>
            <person name="Miranda-Saavedra D."/>
            <person name="Morales J."/>
            <person name="Moreau H."/>
            <person name="Motomura T."/>
            <person name="Nagasato C."/>
            <person name="Napoli C.A."/>
            <person name="Nelson D.R."/>
            <person name="Nyvall-Collen P."/>
            <person name="Peters A.F."/>
            <person name="Pommier C."/>
            <person name="Potin P."/>
            <person name="Poulain J."/>
            <person name="Quesneville H."/>
            <person name="Read B."/>
            <person name="Rensing S.A."/>
            <person name="Ritter A."/>
            <person name="Rousvoal S."/>
            <person name="Samanta M."/>
            <person name="Samson G."/>
            <person name="Schroeder D.C."/>
            <person name="Segurens B."/>
            <person name="Strittmatter M."/>
            <person name="Tonon T."/>
            <person name="Tregear J.W."/>
            <person name="Valentin K."/>
            <person name="von Dassow P."/>
            <person name="Yamagishi T."/>
            <person name="Van de Peer Y."/>
            <person name="Wincker P."/>
        </authorList>
    </citation>
    <scope>NUCLEOTIDE SEQUENCE [LARGE SCALE GENOMIC DNA]</scope>
    <source>
        <strain evidence="8">Ec32 / CCAP1310/4</strain>
    </source>
</reference>
<evidence type="ECO:0000256" key="5">
    <source>
        <dbReference type="ARBA" id="ARBA00043089"/>
    </source>
</evidence>
<evidence type="ECO:0000256" key="3">
    <source>
        <dbReference type="ARBA" id="ARBA00023078"/>
    </source>
</evidence>
<dbReference type="SUPFAM" id="SSF81585">
    <property type="entry name" value="PsbU/PolX domain-like"/>
    <property type="match status" value="1"/>
</dbReference>
<name>D7G9E0_ECTSI</name>
<evidence type="ECO:0000256" key="2">
    <source>
        <dbReference type="ARBA" id="ARBA00010827"/>
    </source>
</evidence>
<evidence type="ECO:0000313" key="8">
    <source>
        <dbReference type="Proteomes" id="UP000002630"/>
    </source>
</evidence>
<dbReference type="GO" id="GO:0015979">
    <property type="term" value="P:photosynthesis"/>
    <property type="evidence" value="ECO:0007669"/>
    <property type="project" value="InterPro"/>
</dbReference>
<protein>
    <recommendedName>
        <fullName evidence="5">Photosystem II 12 kDa extrinsic protein</fullName>
    </recommendedName>
</protein>
<accession>D7G9E0</accession>
<dbReference type="NCBIfam" id="NF002708">
    <property type="entry name" value="PRK02515.1"/>
    <property type="match status" value="1"/>
</dbReference>
<keyword evidence="4" id="KW-0472">Membrane</keyword>
<dbReference type="Pfam" id="PF06514">
    <property type="entry name" value="PsbU"/>
    <property type="match status" value="1"/>
</dbReference>
<dbReference type="InterPro" id="IPR006311">
    <property type="entry name" value="TAT_signal"/>
</dbReference>
<keyword evidence="3" id="KW-0793">Thylakoid</keyword>
<gene>
    <name evidence="7" type="primary">PSB</name>
    <name evidence="7" type="ORF">Esi_0098_0012</name>
</gene>
<dbReference type="AlphaFoldDB" id="D7G9E0"/>
<comment type="subcellular location">
    <subcellularLocation>
        <location evidence="1">Membrane</location>
        <topology evidence="1">Peripheral membrane protein</topology>
    </subcellularLocation>
</comment>
<dbReference type="Proteomes" id="UP000002630">
    <property type="component" value="Linkage Group LG22"/>
</dbReference>
<dbReference type="GO" id="GO:0042549">
    <property type="term" value="P:photosystem II stabilization"/>
    <property type="evidence" value="ECO:0007669"/>
    <property type="project" value="InterPro"/>
</dbReference>
<dbReference type="EMBL" id="FN649747">
    <property type="protein sequence ID" value="CBJ28280.1"/>
    <property type="molecule type" value="Genomic_DNA"/>
</dbReference>
<dbReference type="GO" id="GO:0009523">
    <property type="term" value="C:photosystem II"/>
    <property type="evidence" value="ECO:0007669"/>
    <property type="project" value="InterPro"/>
</dbReference>
<dbReference type="OrthoDB" id="203347at2759"/>
<dbReference type="PROSITE" id="PS51318">
    <property type="entry name" value="TAT"/>
    <property type="match status" value="1"/>
</dbReference>
<keyword evidence="6" id="KW-0732">Signal</keyword>
<evidence type="ECO:0000256" key="6">
    <source>
        <dbReference type="SAM" id="SignalP"/>
    </source>
</evidence>